<dbReference type="EMBL" id="JAVHJS010000008">
    <property type="protein sequence ID" value="KAK2849637.1"/>
    <property type="molecule type" value="Genomic_DNA"/>
</dbReference>
<dbReference type="CDD" id="cd00037">
    <property type="entry name" value="CLECT"/>
    <property type="match status" value="1"/>
</dbReference>
<keyword evidence="3" id="KW-1185">Reference proteome</keyword>
<sequence length="151" mass="17695">MNYTTLAYNIFDTQLLLPETAAAETISMWIGLRLVDGEWMWVNRVQLILVKEQKTWEEALQYCRMNYTTLAYNIFDTQLLLPETAAAESISVWIGLRLVNGEWMWVNRVQVKSLDSLPSCVVPRRRCVAYDINTHTYENRDCSEKLNFLCF</sequence>
<evidence type="ECO:0000313" key="3">
    <source>
        <dbReference type="Proteomes" id="UP001187315"/>
    </source>
</evidence>
<protein>
    <recommendedName>
        <fullName evidence="1">C-type lectin domain-containing protein</fullName>
    </recommendedName>
</protein>
<dbReference type="InterPro" id="IPR016187">
    <property type="entry name" value="CTDL_fold"/>
</dbReference>
<dbReference type="Pfam" id="PF00059">
    <property type="entry name" value="Lectin_C"/>
    <property type="match status" value="1"/>
</dbReference>
<comment type="caution">
    <text evidence="2">The sequence shown here is derived from an EMBL/GenBank/DDBJ whole genome shotgun (WGS) entry which is preliminary data.</text>
</comment>
<dbReference type="InterPro" id="IPR016186">
    <property type="entry name" value="C-type_lectin-like/link_sf"/>
</dbReference>
<dbReference type="AlphaFoldDB" id="A0AA88N6S8"/>
<dbReference type="PROSITE" id="PS50041">
    <property type="entry name" value="C_TYPE_LECTIN_2"/>
    <property type="match status" value="1"/>
</dbReference>
<dbReference type="PANTHER" id="PTHR45784">
    <property type="entry name" value="C-TYPE LECTIN DOMAIN FAMILY 20 MEMBER A-RELATED"/>
    <property type="match status" value="1"/>
</dbReference>
<gene>
    <name evidence="2" type="ORF">Q7C36_008420</name>
</gene>
<feature type="domain" description="C-type lectin" evidence="1">
    <location>
        <begin position="49"/>
        <end position="151"/>
    </location>
</feature>
<dbReference type="PANTHER" id="PTHR45784:SF8">
    <property type="entry name" value="C-TYPE MANNOSE RECEPTOR 2-RELATED"/>
    <property type="match status" value="1"/>
</dbReference>
<organism evidence="2 3">
    <name type="scientific">Tachysurus vachellii</name>
    <name type="common">Darkbarbel catfish</name>
    <name type="synonym">Pelteobagrus vachellii</name>
    <dbReference type="NCBI Taxonomy" id="175792"/>
    <lineage>
        <taxon>Eukaryota</taxon>
        <taxon>Metazoa</taxon>
        <taxon>Chordata</taxon>
        <taxon>Craniata</taxon>
        <taxon>Vertebrata</taxon>
        <taxon>Euteleostomi</taxon>
        <taxon>Actinopterygii</taxon>
        <taxon>Neopterygii</taxon>
        <taxon>Teleostei</taxon>
        <taxon>Ostariophysi</taxon>
        <taxon>Siluriformes</taxon>
        <taxon>Bagridae</taxon>
        <taxon>Tachysurus</taxon>
    </lineage>
</organism>
<dbReference type="InterPro" id="IPR001304">
    <property type="entry name" value="C-type_lectin-like"/>
</dbReference>
<dbReference type="Gene3D" id="3.10.100.10">
    <property type="entry name" value="Mannose-Binding Protein A, subunit A"/>
    <property type="match status" value="1"/>
</dbReference>
<evidence type="ECO:0000259" key="1">
    <source>
        <dbReference type="PROSITE" id="PS50041"/>
    </source>
</evidence>
<dbReference type="SUPFAM" id="SSF56436">
    <property type="entry name" value="C-type lectin-like"/>
    <property type="match status" value="1"/>
</dbReference>
<reference evidence="2" key="1">
    <citation type="submission" date="2023-08" db="EMBL/GenBank/DDBJ databases">
        <title>Pelteobagrus vachellii genome.</title>
        <authorList>
            <person name="Liu H."/>
        </authorList>
    </citation>
    <scope>NUCLEOTIDE SEQUENCE</scope>
    <source>
        <strain evidence="2">PRFRI_2022a</strain>
        <tissue evidence="2">Muscle</tissue>
    </source>
</reference>
<proteinExistence type="predicted"/>
<accession>A0AA88N6S8</accession>
<name>A0AA88N6S8_TACVA</name>
<evidence type="ECO:0000313" key="2">
    <source>
        <dbReference type="EMBL" id="KAK2849637.1"/>
    </source>
</evidence>
<dbReference type="Proteomes" id="UP001187315">
    <property type="component" value="Unassembled WGS sequence"/>
</dbReference>